<dbReference type="InterPro" id="IPR055446">
    <property type="entry name" value="RecD2_N_OB"/>
</dbReference>
<dbReference type="Gene3D" id="1.10.150.20">
    <property type="entry name" value="5' to 3' exonuclease, C-terminal subdomain"/>
    <property type="match status" value="1"/>
</dbReference>
<sequence>METPIFETSTGHVVYFIHPRNGSLSEENNFGIARWQPENGGEPFAIKGNLFGVNKGERIAIHGNWETHTKYGQQFAVEHWERPLPKTKDQIVSFLSSRFVKGCGKKTAELIVQKLGDQTLERIMHEGAICLTGIKGIGAKSAIKIADSIKSNFEVQQIMMTLLPYGISTDTVTKMYKQWGKECVDIVRRNPYKLTEIRLIGFLKADEIAMAIGISIDSPYRLNAALQHVLGEMCYGGGHCFVFERDLIERTKELLRGVSEQDIEIELQLMAAHEQVIWEDNKIYLKPLYVYENKLAHKLACMATRSGEAMPFLEPMIREYQLQQGIVLAEKQREAVREMFRKQLLIITGNPGTGKTTVVKAMIDIYKKHHPEASIGLCAPTGRAARKLGELTGMDSETIHTTLGFRPGEEPMYSEALPLPFDLICIDEVSMMDLQLSYYFFNAISTKTKVILIGDSDQLPSVGPGNVLRDVIAAGVPHVRLTEIFRQAQKSQIITNAHRINRGMDIVIDKNKDDFFFIEQSVPERIGHLIVLSVLRFLDKGYKLEDILVLSPMKKGVIGTEELNNALQEAVNPPSDEKVEFKVRNQIYRQGDKILRLKRNDYKNKVLNGDVGTVVGIGFLRDSEGIETDEQGLICEFYGNKVTLSREDLNHFGLGYVATIHKTIGCEAPVVIMPVSTAHYAMLLRENFYTGLTRAKRVSAMIGTRKALSIAIRNNKMAQRSTGLKERIEQYMRKMNKGTFKQESCGLLKFLV</sequence>
<gene>
    <name evidence="5" type="primary">yrrC</name>
    <name evidence="3" type="synonym">recD2</name>
    <name evidence="5" type="ORF">J41TS4_20730</name>
</gene>
<evidence type="ECO:0000256" key="1">
    <source>
        <dbReference type="ARBA" id="ARBA00022741"/>
    </source>
</evidence>
<keyword evidence="1 3" id="KW-0547">Nucleotide-binding</keyword>
<comment type="function">
    <text evidence="3">DNA-dependent ATPase and ATP-dependent 5'-3' DNA helicase. Has no activity on blunt DNA or DNA with 3'-overhangs, requires at least 10 bases of 5'-ssDNA for helicase activity.</text>
</comment>
<keyword evidence="3" id="KW-0378">Hydrolase</keyword>
<keyword evidence="3 5" id="KW-0347">Helicase</keyword>
<keyword evidence="6" id="KW-1185">Reference proteome</keyword>
<dbReference type="Pfam" id="PF14490">
    <property type="entry name" value="HHH_RecD2"/>
    <property type="match status" value="1"/>
</dbReference>
<dbReference type="RefSeq" id="WP_301627083.1">
    <property type="nucleotide sequence ID" value="NZ_BORS01000006.1"/>
</dbReference>
<comment type="catalytic activity">
    <reaction evidence="3">
        <text>ATP + H2O = ADP + phosphate + H(+)</text>
        <dbReference type="Rhea" id="RHEA:13065"/>
        <dbReference type="ChEBI" id="CHEBI:15377"/>
        <dbReference type="ChEBI" id="CHEBI:15378"/>
        <dbReference type="ChEBI" id="CHEBI:30616"/>
        <dbReference type="ChEBI" id="CHEBI:43474"/>
        <dbReference type="ChEBI" id="CHEBI:456216"/>
        <dbReference type="EC" id="5.6.2.3"/>
    </reaction>
</comment>
<dbReference type="GO" id="GO:0006310">
    <property type="term" value="P:DNA recombination"/>
    <property type="evidence" value="ECO:0007669"/>
    <property type="project" value="InterPro"/>
</dbReference>
<dbReference type="SMART" id="SM00382">
    <property type="entry name" value="AAA"/>
    <property type="match status" value="1"/>
</dbReference>
<dbReference type="PANTHER" id="PTHR43788:SF6">
    <property type="entry name" value="DNA HELICASE B"/>
    <property type="match status" value="1"/>
</dbReference>
<keyword evidence="2 3" id="KW-0067">ATP-binding</keyword>
<dbReference type="EMBL" id="BORS01000006">
    <property type="protein sequence ID" value="GIO42315.1"/>
    <property type="molecule type" value="Genomic_DNA"/>
</dbReference>
<dbReference type="Pfam" id="PF13538">
    <property type="entry name" value="UvrD_C_2"/>
    <property type="match status" value="1"/>
</dbReference>
<dbReference type="GO" id="GO:0003677">
    <property type="term" value="F:DNA binding"/>
    <property type="evidence" value="ECO:0007669"/>
    <property type="project" value="UniProtKB-UniRule"/>
</dbReference>
<dbReference type="InterPro" id="IPR027417">
    <property type="entry name" value="P-loop_NTPase"/>
</dbReference>
<comment type="similarity">
    <text evidence="3">Belongs to the RecD family. RecD2 subfamily.</text>
</comment>
<keyword evidence="3" id="KW-0413">Isomerase</keyword>
<dbReference type="SUPFAM" id="SSF52540">
    <property type="entry name" value="P-loop containing nucleoside triphosphate hydrolases"/>
    <property type="match status" value="1"/>
</dbReference>
<dbReference type="InterPro" id="IPR027785">
    <property type="entry name" value="UvrD-like_helicase_C"/>
</dbReference>
<dbReference type="InterPro" id="IPR041451">
    <property type="entry name" value="RecD2_SH13"/>
</dbReference>
<feature type="binding site" evidence="3">
    <location>
        <begin position="352"/>
        <end position="356"/>
    </location>
    <ligand>
        <name>ATP</name>
        <dbReference type="ChEBI" id="CHEBI:30616"/>
    </ligand>
</feature>
<reference evidence="5" key="1">
    <citation type="submission" date="2021-03" db="EMBL/GenBank/DDBJ databases">
        <title>Antimicrobial resistance genes in bacteria isolated from Japanese honey, and their potential for conferring macrolide and lincosamide resistance in the American foulbrood pathogen Paenibacillus larvae.</title>
        <authorList>
            <person name="Okamoto M."/>
            <person name="Kumagai M."/>
            <person name="Kanamori H."/>
            <person name="Takamatsu D."/>
        </authorList>
    </citation>
    <scope>NUCLEOTIDE SEQUENCE</scope>
    <source>
        <strain evidence="5">J41TS4</strain>
    </source>
</reference>
<dbReference type="Gene3D" id="1.10.10.2220">
    <property type="match status" value="1"/>
</dbReference>
<organism evidence="5 6">
    <name type="scientific">Paenibacillus apis</name>
    <dbReference type="NCBI Taxonomy" id="1792174"/>
    <lineage>
        <taxon>Bacteria</taxon>
        <taxon>Bacillati</taxon>
        <taxon>Bacillota</taxon>
        <taxon>Bacilli</taxon>
        <taxon>Bacillales</taxon>
        <taxon>Paenibacillaceae</taxon>
        <taxon>Paenibacillus</taxon>
    </lineage>
</organism>
<evidence type="ECO:0000259" key="4">
    <source>
        <dbReference type="SMART" id="SM00382"/>
    </source>
</evidence>
<dbReference type="CDD" id="cd17933">
    <property type="entry name" value="DEXSc_RecD-like"/>
    <property type="match status" value="1"/>
</dbReference>
<keyword evidence="3" id="KW-0238">DNA-binding</keyword>
<feature type="domain" description="AAA+ ATPase" evidence="4">
    <location>
        <begin position="341"/>
        <end position="478"/>
    </location>
</feature>
<dbReference type="NCBIfam" id="TIGR01448">
    <property type="entry name" value="recD_rel"/>
    <property type="match status" value="1"/>
</dbReference>
<dbReference type="EC" id="5.6.2.3" evidence="3"/>
<dbReference type="GO" id="GO:0016787">
    <property type="term" value="F:hydrolase activity"/>
    <property type="evidence" value="ECO:0007669"/>
    <property type="project" value="UniProtKB-KW"/>
</dbReference>
<comment type="caution">
    <text evidence="5">The sequence shown here is derived from an EMBL/GenBank/DDBJ whole genome shotgun (WGS) entry which is preliminary data.</text>
</comment>
<dbReference type="Gene3D" id="3.40.50.300">
    <property type="entry name" value="P-loop containing nucleotide triphosphate hydrolases"/>
    <property type="match status" value="2"/>
</dbReference>
<dbReference type="Gene3D" id="2.30.30.940">
    <property type="match status" value="1"/>
</dbReference>
<dbReference type="GO" id="GO:0043139">
    <property type="term" value="F:5'-3' DNA helicase activity"/>
    <property type="evidence" value="ECO:0007669"/>
    <property type="project" value="UniProtKB-UniRule"/>
</dbReference>
<dbReference type="GO" id="GO:0017116">
    <property type="term" value="F:single-stranded DNA helicase activity"/>
    <property type="evidence" value="ECO:0007669"/>
    <property type="project" value="TreeGrafter"/>
</dbReference>
<dbReference type="Proteomes" id="UP000678895">
    <property type="component" value="Unassembled WGS sequence"/>
</dbReference>
<dbReference type="HAMAP" id="MF_01488">
    <property type="entry name" value="RecD2"/>
    <property type="match status" value="1"/>
</dbReference>
<accession>A0A919Y4M1</accession>
<dbReference type="CDD" id="cd18809">
    <property type="entry name" value="SF1_C_RecD"/>
    <property type="match status" value="1"/>
</dbReference>
<evidence type="ECO:0000256" key="2">
    <source>
        <dbReference type="ARBA" id="ARBA00022840"/>
    </source>
</evidence>
<dbReference type="Pfam" id="PF23139">
    <property type="entry name" value="OB_YrrC"/>
    <property type="match status" value="1"/>
</dbReference>
<dbReference type="AlphaFoldDB" id="A0A919Y4M1"/>
<name>A0A919Y4M1_9BACL</name>
<evidence type="ECO:0000313" key="5">
    <source>
        <dbReference type="EMBL" id="GIO42315.1"/>
    </source>
</evidence>
<dbReference type="InterPro" id="IPR006345">
    <property type="entry name" value="RecD2"/>
</dbReference>
<dbReference type="PANTHER" id="PTHR43788">
    <property type="entry name" value="DNA2/NAM7 HELICASE FAMILY MEMBER"/>
    <property type="match status" value="1"/>
</dbReference>
<dbReference type="InterPro" id="IPR050534">
    <property type="entry name" value="Coronavir_polyprotein_1ab"/>
</dbReference>
<dbReference type="InterPro" id="IPR029493">
    <property type="entry name" value="RecD2-like_HHH"/>
</dbReference>
<dbReference type="InterPro" id="IPR003593">
    <property type="entry name" value="AAA+_ATPase"/>
</dbReference>
<protein>
    <recommendedName>
        <fullName evidence="3">ATP-dependent RecD2 DNA helicase</fullName>
        <ecNumber evidence="3">5.6.2.3</ecNumber>
    </recommendedName>
    <alternativeName>
        <fullName evidence="3">DNA 5'-3' helicase subunit RecD2</fullName>
    </alternativeName>
</protein>
<evidence type="ECO:0000256" key="3">
    <source>
        <dbReference type="HAMAP-Rule" id="MF_01488"/>
    </source>
</evidence>
<proteinExistence type="inferred from homology"/>
<dbReference type="GO" id="GO:0009338">
    <property type="term" value="C:exodeoxyribonuclease V complex"/>
    <property type="evidence" value="ECO:0007669"/>
    <property type="project" value="TreeGrafter"/>
</dbReference>
<evidence type="ECO:0000313" key="6">
    <source>
        <dbReference type="Proteomes" id="UP000678895"/>
    </source>
</evidence>
<dbReference type="GO" id="GO:0005524">
    <property type="term" value="F:ATP binding"/>
    <property type="evidence" value="ECO:0007669"/>
    <property type="project" value="UniProtKB-UniRule"/>
</dbReference>
<dbReference type="Pfam" id="PF18335">
    <property type="entry name" value="SH3_13"/>
    <property type="match status" value="1"/>
</dbReference>
<dbReference type="Pfam" id="PF13604">
    <property type="entry name" value="AAA_30"/>
    <property type="match status" value="1"/>
</dbReference>